<organism evidence="2 3">
    <name type="scientific">Plasmodium inui San Antonio 1</name>
    <dbReference type="NCBI Taxonomy" id="1237626"/>
    <lineage>
        <taxon>Eukaryota</taxon>
        <taxon>Sar</taxon>
        <taxon>Alveolata</taxon>
        <taxon>Apicomplexa</taxon>
        <taxon>Aconoidasida</taxon>
        <taxon>Haemosporida</taxon>
        <taxon>Plasmodiidae</taxon>
        <taxon>Plasmodium</taxon>
        <taxon>Plasmodium (Plasmodium)</taxon>
    </lineage>
</organism>
<accession>W7ACU1</accession>
<dbReference type="EMBL" id="KI965468">
    <property type="protein sequence ID" value="EUD66944.1"/>
    <property type="molecule type" value="Genomic_DNA"/>
</dbReference>
<keyword evidence="3" id="KW-1185">Reference proteome</keyword>
<reference evidence="2 3" key="1">
    <citation type="submission" date="2013-02" db="EMBL/GenBank/DDBJ databases">
        <title>The Genome Sequence of Plasmodium inui San Antonio 1.</title>
        <authorList>
            <consortium name="The Broad Institute Genome Sequencing Platform"/>
            <consortium name="The Broad Institute Genome Sequencing Center for Infectious Disease"/>
            <person name="Neafsey D."/>
            <person name="Cheeseman I."/>
            <person name="Volkman S."/>
            <person name="Adams J."/>
            <person name="Walker B."/>
            <person name="Young S.K."/>
            <person name="Zeng Q."/>
            <person name="Gargeya S."/>
            <person name="Fitzgerald M."/>
            <person name="Haas B."/>
            <person name="Abouelleil A."/>
            <person name="Alvarado L."/>
            <person name="Arachchi H.M."/>
            <person name="Berlin A.M."/>
            <person name="Chapman S.B."/>
            <person name="Dewar J."/>
            <person name="Goldberg J."/>
            <person name="Griggs A."/>
            <person name="Gujja S."/>
            <person name="Hansen M."/>
            <person name="Howarth C."/>
            <person name="Imamovic A."/>
            <person name="Larimer J."/>
            <person name="McCowan C."/>
            <person name="Murphy C."/>
            <person name="Neiman D."/>
            <person name="Pearson M."/>
            <person name="Priest M."/>
            <person name="Roberts A."/>
            <person name="Saif S."/>
            <person name="Shea T."/>
            <person name="Sisk P."/>
            <person name="Sykes S."/>
            <person name="Wortman J."/>
            <person name="Nusbaum C."/>
            <person name="Birren B."/>
        </authorList>
    </citation>
    <scope>NUCLEOTIDE SEQUENCE [LARGE SCALE GENOMIC DNA]</scope>
    <source>
        <strain evidence="2 3">San Antonio 1</strain>
    </source>
</reference>
<evidence type="ECO:0000313" key="2">
    <source>
        <dbReference type="EMBL" id="EUD66944.1"/>
    </source>
</evidence>
<dbReference type="AlphaFoldDB" id="W7ACU1"/>
<evidence type="ECO:0000313" key="3">
    <source>
        <dbReference type="Proteomes" id="UP000030640"/>
    </source>
</evidence>
<dbReference type="RefSeq" id="XP_008816349.1">
    <property type="nucleotide sequence ID" value="XM_008818127.1"/>
</dbReference>
<evidence type="ECO:0000259" key="1">
    <source>
        <dbReference type="Pfam" id="PF09687"/>
    </source>
</evidence>
<dbReference type="Proteomes" id="UP000030640">
    <property type="component" value="Unassembled WGS sequence"/>
</dbReference>
<protein>
    <recommendedName>
        <fullName evidence="1">Plasmodium RESA N-terminal domain-containing protein</fullName>
    </recommendedName>
</protein>
<dbReference type="OrthoDB" id="10288643at2759"/>
<sequence>MKKCHNTVVLKDEFVPEFFFVCYCLSVMSCHQIPLLAQNGKKTSSAQDVDYIAEDMVDVFKRNVKDYSKTVRFAPEIYLTSTGSLIFQNKKKAAIEYYYYNIQQKEKYNKLVEALSEAFFVAATADGMSDEDRMKIFSSCYPSIEKENILIISLNRFFSNYKVIKPIMNHAFIDSMTDPPSSSKWEENIKCPECRLHRRKHHCRNLAKLSEKVKSFFFGNILYDKKSVKYPPKHEIYNVFERDVKNYSKKLRLFPKVYLTSRGSLIFQNKQKAAVEYFYYNIQQKEKYNNLVKALSQAFQAATMANGISDEDQMKIFSSCYPSIRSWNLLIKNHKKKWIQILTDKLIIYNLEKKEQIIKRTKIHCRDCKFSHPRGCENIDSVCNSNGENTVAEEYPNTLSNIEAQPFQNITKVANRVKEFLLDIIRCNDEAMVYRPESVKNDSYAATNEGKDNKHQLKIFDVCYPLILEHSKVNETEWRKRFRKLLSGRRICLLEFEYFLSNWNNFWDSLIEDNIEKVD</sequence>
<proteinExistence type="predicted"/>
<dbReference type="PROSITE" id="PS51257">
    <property type="entry name" value="PROKAR_LIPOPROTEIN"/>
    <property type="match status" value="1"/>
</dbReference>
<feature type="domain" description="Plasmodium RESA N-terminal" evidence="1">
    <location>
        <begin position="87"/>
        <end position="148"/>
    </location>
</feature>
<dbReference type="Pfam" id="PF09687">
    <property type="entry name" value="PRESAN"/>
    <property type="match status" value="1"/>
</dbReference>
<dbReference type="VEuPathDB" id="PlasmoDB:C922_02528"/>
<gene>
    <name evidence="2" type="ORF">C922_02528</name>
</gene>
<dbReference type="InterPro" id="IPR019111">
    <property type="entry name" value="PRESA_N"/>
</dbReference>
<dbReference type="GeneID" id="20037802"/>
<name>W7ACU1_9APIC</name>